<sequence>MLTRRLVAPLLMSIALPLSTFAMAQTAPPTPQDTPATTATAATPAPVEGSWRLVSYEVEVKEGGETFPPMGDQPTGYVMFSPEGRVWFVLTGEGREPGESAQEKARLLETVIAYTGRYRIEGDTWITAVDVAWNPAWVGTEQRRQFKLDGDRLQVLTPWRVMPNWADKGETRSIITFERARETR</sequence>
<feature type="domain" description="Lipocalin-like" evidence="2">
    <location>
        <begin position="49"/>
        <end position="180"/>
    </location>
</feature>
<name>A0ABS8UE22_9GAMM</name>
<dbReference type="RefSeq" id="WP_232135924.1">
    <property type="nucleotide sequence ID" value="NZ_CP089507.1"/>
</dbReference>
<reference evidence="3" key="2">
    <citation type="journal article" date="2022" name="Syst. Appl. Microbiol.">
        <title>Physiological and genomic characterisation of Luteimonas fraxinea sp. nov., a bacterial species associated with trees tolerant to ash dieback.</title>
        <authorList>
            <person name="Ulrich K."/>
            <person name="Becker R."/>
            <person name="Behrendt U."/>
            <person name="Kube M."/>
            <person name="Schneck V."/>
            <person name="Ulrich A."/>
        </authorList>
    </citation>
    <scope>NUCLEOTIDE SEQUENCE</scope>
    <source>
        <strain evidence="3">A1P009</strain>
    </source>
</reference>
<protein>
    <submittedName>
        <fullName evidence="3">Lipocalin-like domain-containing protein</fullName>
    </submittedName>
</protein>
<gene>
    <name evidence="3" type="ORF">LTT95_08540</name>
</gene>
<evidence type="ECO:0000313" key="4">
    <source>
        <dbReference type="Proteomes" id="UP001430360"/>
    </source>
</evidence>
<dbReference type="Pfam" id="PF13924">
    <property type="entry name" value="Lipocalin_5"/>
    <property type="match status" value="1"/>
</dbReference>
<dbReference type="Proteomes" id="UP001430360">
    <property type="component" value="Unassembled WGS sequence"/>
</dbReference>
<accession>A0ABS8UE22</accession>
<keyword evidence="4" id="KW-1185">Reference proteome</keyword>
<evidence type="ECO:0000256" key="1">
    <source>
        <dbReference type="SAM" id="SignalP"/>
    </source>
</evidence>
<proteinExistence type="predicted"/>
<reference evidence="3" key="1">
    <citation type="submission" date="2021-12" db="EMBL/GenBank/DDBJ databases">
        <authorList>
            <person name="Ulrich A."/>
        </authorList>
    </citation>
    <scope>NUCLEOTIDE SEQUENCE</scope>
    <source>
        <strain evidence="3">A1P009</strain>
    </source>
</reference>
<dbReference type="EMBL" id="JAJQKU010000002">
    <property type="protein sequence ID" value="MCD9096991.1"/>
    <property type="molecule type" value="Genomic_DNA"/>
</dbReference>
<dbReference type="InterPro" id="IPR024311">
    <property type="entry name" value="Lipocalin-like"/>
</dbReference>
<comment type="caution">
    <text evidence="3">The sequence shown here is derived from an EMBL/GenBank/DDBJ whole genome shotgun (WGS) entry which is preliminary data.</text>
</comment>
<feature type="chain" id="PRO_5045367537" evidence="1">
    <location>
        <begin position="25"/>
        <end position="184"/>
    </location>
</feature>
<organism evidence="3 4">
    <name type="scientific">Luteimonas fraxinea</name>
    <dbReference type="NCBI Taxonomy" id="2901869"/>
    <lineage>
        <taxon>Bacteria</taxon>
        <taxon>Pseudomonadati</taxon>
        <taxon>Pseudomonadota</taxon>
        <taxon>Gammaproteobacteria</taxon>
        <taxon>Lysobacterales</taxon>
        <taxon>Lysobacteraceae</taxon>
        <taxon>Luteimonas</taxon>
    </lineage>
</organism>
<feature type="signal peptide" evidence="1">
    <location>
        <begin position="1"/>
        <end position="24"/>
    </location>
</feature>
<keyword evidence="1" id="KW-0732">Signal</keyword>
<evidence type="ECO:0000259" key="2">
    <source>
        <dbReference type="Pfam" id="PF13924"/>
    </source>
</evidence>
<evidence type="ECO:0000313" key="3">
    <source>
        <dbReference type="EMBL" id="MCD9096991.1"/>
    </source>
</evidence>